<gene>
    <name evidence="1" type="ORF">GJV76_13890</name>
</gene>
<comment type="caution">
    <text evidence="1">The sequence shown here is derived from an EMBL/GenBank/DDBJ whole genome shotgun (WGS) entry which is preliminary data.</text>
</comment>
<protein>
    <submittedName>
        <fullName evidence="1">Uncharacterized protein</fullName>
    </submittedName>
</protein>
<dbReference type="Proteomes" id="UP000438760">
    <property type="component" value="Unassembled WGS sequence"/>
</dbReference>
<name>A0A6I3LMX4_9FLAO</name>
<evidence type="ECO:0000313" key="1">
    <source>
        <dbReference type="EMBL" id="MTG99204.1"/>
    </source>
</evidence>
<dbReference type="AlphaFoldDB" id="A0A6I3LMX4"/>
<sequence>MLYPKGGLISVARKQNSPLVDLPIPISEIVESLDLVLVTHNHFDSDTVKNEFFIPPFLFLLYSAIYNVKVDNNN</sequence>
<dbReference type="Gene3D" id="3.60.15.10">
    <property type="entry name" value="Ribonuclease Z/Hydroxyacylglutathione hydrolase-like"/>
    <property type="match status" value="1"/>
</dbReference>
<dbReference type="RefSeq" id="WP_155093204.1">
    <property type="nucleotide sequence ID" value="NZ_WMJX01000050.1"/>
</dbReference>
<proteinExistence type="predicted"/>
<dbReference type="OrthoDB" id="9805728at2"/>
<dbReference type="InterPro" id="IPR036866">
    <property type="entry name" value="RibonucZ/Hydroxyglut_hydro"/>
</dbReference>
<keyword evidence="2" id="KW-1185">Reference proteome</keyword>
<reference evidence="1 2" key="1">
    <citation type="submission" date="2019-11" db="EMBL/GenBank/DDBJ databases">
        <title>Genome of Strain BIT-d1.</title>
        <authorList>
            <person name="Yang Y."/>
        </authorList>
    </citation>
    <scope>NUCLEOTIDE SEQUENCE [LARGE SCALE GENOMIC DNA]</scope>
    <source>
        <strain evidence="1 2">BIT-d1</strain>
    </source>
</reference>
<accession>A0A6I3LMX4</accession>
<dbReference type="EMBL" id="WMJX01000050">
    <property type="protein sequence ID" value="MTG99204.1"/>
    <property type="molecule type" value="Genomic_DNA"/>
</dbReference>
<organism evidence="1 2">
    <name type="scientific">Myroides albus</name>
    <dbReference type="NCBI Taxonomy" id="2562892"/>
    <lineage>
        <taxon>Bacteria</taxon>
        <taxon>Pseudomonadati</taxon>
        <taxon>Bacteroidota</taxon>
        <taxon>Flavobacteriia</taxon>
        <taxon>Flavobacteriales</taxon>
        <taxon>Flavobacteriaceae</taxon>
        <taxon>Myroides</taxon>
    </lineage>
</organism>
<evidence type="ECO:0000313" key="2">
    <source>
        <dbReference type="Proteomes" id="UP000438760"/>
    </source>
</evidence>